<dbReference type="Proteomes" id="UP000284112">
    <property type="component" value="Unassembled WGS sequence"/>
</dbReference>
<dbReference type="Gene3D" id="3.40.50.300">
    <property type="entry name" value="P-loop containing nucleotide triphosphate hydrolases"/>
    <property type="match status" value="1"/>
</dbReference>
<organism evidence="1 2">
    <name type="scientific">Dorea longicatena</name>
    <dbReference type="NCBI Taxonomy" id="88431"/>
    <lineage>
        <taxon>Bacteria</taxon>
        <taxon>Bacillati</taxon>
        <taxon>Bacillota</taxon>
        <taxon>Clostridia</taxon>
        <taxon>Lachnospirales</taxon>
        <taxon>Lachnospiraceae</taxon>
        <taxon>Dorea</taxon>
    </lineage>
</organism>
<name>A0A414RY69_9FIRM</name>
<comment type="caution">
    <text evidence="1">The sequence shown here is derived from an EMBL/GenBank/DDBJ whole genome shotgun (WGS) entry which is preliminary data.</text>
</comment>
<proteinExistence type="predicted"/>
<evidence type="ECO:0000313" key="1">
    <source>
        <dbReference type="EMBL" id="RHG03625.1"/>
    </source>
</evidence>
<dbReference type="EMBL" id="QRHW01000045">
    <property type="protein sequence ID" value="RHG03625.1"/>
    <property type="molecule type" value="Genomic_DNA"/>
</dbReference>
<reference evidence="1 2" key="1">
    <citation type="submission" date="2018-08" db="EMBL/GenBank/DDBJ databases">
        <title>A genome reference for cultivated species of the human gut microbiota.</title>
        <authorList>
            <person name="Zou Y."/>
            <person name="Xue W."/>
            <person name="Luo G."/>
        </authorList>
    </citation>
    <scope>NUCLEOTIDE SEQUENCE [LARGE SCALE GENOMIC DNA]</scope>
    <source>
        <strain evidence="1 2">AM23-13</strain>
    </source>
</reference>
<gene>
    <name evidence="1" type="ORF">DW641_14990</name>
</gene>
<dbReference type="InterPro" id="IPR027417">
    <property type="entry name" value="P-loop_NTPase"/>
</dbReference>
<dbReference type="AlphaFoldDB" id="A0A414RY69"/>
<evidence type="ECO:0000313" key="2">
    <source>
        <dbReference type="Proteomes" id="UP000284112"/>
    </source>
</evidence>
<dbReference type="NCBIfam" id="TIGR04066">
    <property type="entry name" value="nat_prod_clost"/>
    <property type="match status" value="1"/>
</dbReference>
<sequence>MERRSSYMKKIYFPFDESFICVLKNVVKKEAIEDIELISPKGWGLEGKHVNIDKNTYIVKSEYVEELAEVHLINSRLDISIEDILVALKQINIGRLIIHRHLTYKEKELLETQLEVFPEKINEKIIGNLDEEEILFDINIPIVLVTGISEYTNKFDVQIDLYSRFKKEGYSVGWIGSRKEAVLCGGESIPEWLYGTQLSFKDKIVYFNHYVKEYIEKNKNEVLIIGIPGEVCINDNYFIGHAGELATIISQAVNASATIVCMMFDENIEKKTKIWGNYIEGKLGVQIKCFAITNRLYDYNESDVVRKIKYTTLNNQTIQKMAKIFDGVYMISLDEEKDRLFDALIAELSEEENEL</sequence>
<protein>
    <submittedName>
        <fullName evidence="1">TIGR04066 family peptide maturation system protein</fullName>
    </submittedName>
</protein>
<accession>A0A414RY69</accession>
<dbReference type="InterPro" id="IPR023823">
    <property type="entry name" value="CHP04066_peptide_maturation"/>
</dbReference>